<dbReference type="AlphaFoldDB" id="A0A2M7RJG1"/>
<dbReference type="Gene3D" id="2.30.30.240">
    <property type="entry name" value="PRC-barrel domain"/>
    <property type="match status" value="1"/>
</dbReference>
<accession>A0A2M7RJG1</accession>
<protein>
    <recommendedName>
        <fullName evidence="1">PRC-barrel domain-containing protein</fullName>
    </recommendedName>
</protein>
<dbReference type="SUPFAM" id="SSF50346">
    <property type="entry name" value="PRC-barrel domain"/>
    <property type="match status" value="1"/>
</dbReference>
<proteinExistence type="predicted"/>
<name>A0A2M7RJG1_9BACT</name>
<evidence type="ECO:0000313" key="2">
    <source>
        <dbReference type="EMBL" id="PIY96899.1"/>
    </source>
</evidence>
<evidence type="ECO:0000313" key="3">
    <source>
        <dbReference type="Proteomes" id="UP000230779"/>
    </source>
</evidence>
<dbReference type="Pfam" id="PF05239">
    <property type="entry name" value="PRC"/>
    <property type="match status" value="1"/>
</dbReference>
<evidence type="ECO:0000259" key="1">
    <source>
        <dbReference type="Pfam" id="PF05239"/>
    </source>
</evidence>
<sequence>MKIQDKKLIHLPVFTKSGKELGRVCGFEIDVETQAIVNYRVKSHRLIAELFASELIIAAAQVISITGKRMTVKDLELSEKAEMLEKNQLVKNKVAPPVSFSKSE</sequence>
<organism evidence="2 3">
    <name type="scientific">Candidatus Kerfeldbacteria bacterium CG_4_10_14_0_8_um_filter_42_10</name>
    <dbReference type="NCBI Taxonomy" id="2014248"/>
    <lineage>
        <taxon>Bacteria</taxon>
        <taxon>Candidatus Kerfeldiibacteriota</taxon>
    </lineage>
</organism>
<gene>
    <name evidence="2" type="ORF">COY66_02565</name>
</gene>
<comment type="caution">
    <text evidence="2">The sequence shown here is derived from an EMBL/GenBank/DDBJ whole genome shotgun (WGS) entry which is preliminary data.</text>
</comment>
<dbReference type="Proteomes" id="UP000230779">
    <property type="component" value="Unassembled WGS sequence"/>
</dbReference>
<dbReference type="InterPro" id="IPR011033">
    <property type="entry name" value="PRC_barrel-like_sf"/>
</dbReference>
<reference evidence="2 3" key="1">
    <citation type="submission" date="2017-09" db="EMBL/GenBank/DDBJ databases">
        <title>Depth-based differentiation of microbial function through sediment-hosted aquifers and enrichment of novel symbionts in the deep terrestrial subsurface.</title>
        <authorList>
            <person name="Probst A.J."/>
            <person name="Ladd B."/>
            <person name="Jarett J.K."/>
            <person name="Geller-Mcgrath D.E."/>
            <person name="Sieber C.M."/>
            <person name="Emerson J.B."/>
            <person name="Anantharaman K."/>
            <person name="Thomas B.C."/>
            <person name="Malmstrom R."/>
            <person name="Stieglmeier M."/>
            <person name="Klingl A."/>
            <person name="Woyke T."/>
            <person name="Ryan C.M."/>
            <person name="Banfield J.F."/>
        </authorList>
    </citation>
    <scope>NUCLEOTIDE SEQUENCE [LARGE SCALE GENOMIC DNA]</scope>
    <source>
        <strain evidence="2">CG_4_10_14_0_8_um_filter_42_10</strain>
    </source>
</reference>
<dbReference type="InterPro" id="IPR027275">
    <property type="entry name" value="PRC-brl_dom"/>
</dbReference>
<feature type="domain" description="PRC-barrel" evidence="1">
    <location>
        <begin position="4"/>
        <end position="75"/>
    </location>
</feature>
<dbReference type="EMBL" id="PFMD01000025">
    <property type="protein sequence ID" value="PIY96899.1"/>
    <property type="molecule type" value="Genomic_DNA"/>
</dbReference>